<dbReference type="EMBL" id="CASHSV030000109">
    <property type="protein sequence ID" value="CAJ2648172.1"/>
    <property type="molecule type" value="Genomic_DNA"/>
</dbReference>
<gene>
    <name evidence="1" type="ORF">MILVUS5_LOCUS16560</name>
</gene>
<reference evidence="1" key="1">
    <citation type="submission" date="2023-10" db="EMBL/GenBank/DDBJ databases">
        <authorList>
            <person name="Rodriguez Cubillos JULIANA M."/>
            <person name="De Vega J."/>
        </authorList>
    </citation>
    <scope>NUCLEOTIDE SEQUENCE</scope>
</reference>
<keyword evidence="2" id="KW-1185">Reference proteome</keyword>
<comment type="caution">
    <text evidence="1">The sequence shown here is derived from an EMBL/GenBank/DDBJ whole genome shotgun (WGS) entry which is preliminary data.</text>
</comment>
<name>A0ACB0JST9_TRIPR</name>
<evidence type="ECO:0000313" key="1">
    <source>
        <dbReference type="EMBL" id="CAJ2648172.1"/>
    </source>
</evidence>
<evidence type="ECO:0000313" key="2">
    <source>
        <dbReference type="Proteomes" id="UP001177021"/>
    </source>
</evidence>
<sequence>MGPEYSKIGKTTPSQSAMVVSINNFSDEILTHILSFLPFKDAFRTTVLSKRWRPLFHSLSVLRFDDTCVKNPDNWILFRQFMDLVMFSPYSHNLTLKSFHLNCRSMRWDSKSDCFTLNTWLQEAKRRRVEEIQLFFFLEDFMKLLSGCPVLENLKTEEVLKAELKKLIIGCSMLEDLKYGYDDSIVGVTAGGYSKPLPKLSKADIHLFDVPLRAVSGVQFLTLTGMGKSLPNEEINSYYKGYPVFENLIELQLFWFDHCIHDWVEVVTMLQNCPKLQILSISKCRNSTTTEDSKYPNHVPKCVSSHLTTCKIIDYEPVEADFQFATYMLQNARLLQVMEIHCPFTPKAMVSPKFIDDLIYCPRISPACKLSLE</sequence>
<protein>
    <submittedName>
        <fullName evidence="1">Uncharacterized protein</fullName>
    </submittedName>
</protein>
<accession>A0ACB0JST9</accession>
<dbReference type="Proteomes" id="UP001177021">
    <property type="component" value="Unassembled WGS sequence"/>
</dbReference>
<proteinExistence type="predicted"/>
<organism evidence="1 2">
    <name type="scientific">Trifolium pratense</name>
    <name type="common">Red clover</name>
    <dbReference type="NCBI Taxonomy" id="57577"/>
    <lineage>
        <taxon>Eukaryota</taxon>
        <taxon>Viridiplantae</taxon>
        <taxon>Streptophyta</taxon>
        <taxon>Embryophyta</taxon>
        <taxon>Tracheophyta</taxon>
        <taxon>Spermatophyta</taxon>
        <taxon>Magnoliopsida</taxon>
        <taxon>eudicotyledons</taxon>
        <taxon>Gunneridae</taxon>
        <taxon>Pentapetalae</taxon>
        <taxon>rosids</taxon>
        <taxon>fabids</taxon>
        <taxon>Fabales</taxon>
        <taxon>Fabaceae</taxon>
        <taxon>Papilionoideae</taxon>
        <taxon>50 kb inversion clade</taxon>
        <taxon>NPAAA clade</taxon>
        <taxon>Hologalegina</taxon>
        <taxon>IRL clade</taxon>
        <taxon>Trifolieae</taxon>
        <taxon>Trifolium</taxon>
    </lineage>
</organism>